<protein>
    <submittedName>
        <fullName evidence="2">Uncharacterized protein</fullName>
    </submittedName>
</protein>
<organism evidence="2 3">
    <name type="scientific">Armillaria novae-zelandiae</name>
    <dbReference type="NCBI Taxonomy" id="153914"/>
    <lineage>
        <taxon>Eukaryota</taxon>
        <taxon>Fungi</taxon>
        <taxon>Dikarya</taxon>
        <taxon>Basidiomycota</taxon>
        <taxon>Agaricomycotina</taxon>
        <taxon>Agaricomycetes</taxon>
        <taxon>Agaricomycetidae</taxon>
        <taxon>Agaricales</taxon>
        <taxon>Marasmiineae</taxon>
        <taxon>Physalacriaceae</taxon>
        <taxon>Armillaria</taxon>
    </lineage>
</organism>
<feature type="region of interest" description="Disordered" evidence="1">
    <location>
        <begin position="1"/>
        <end position="25"/>
    </location>
</feature>
<feature type="compositionally biased region" description="Acidic residues" evidence="1">
    <location>
        <begin position="80"/>
        <end position="89"/>
    </location>
</feature>
<proteinExistence type="predicted"/>
<feature type="region of interest" description="Disordered" evidence="1">
    <location>
        <begin position="80"/>
        <end position="103"/>
    </location>
</feature>
<sequence length="251" mass="28334">MCDESTAWSFSSSGADRKYGGRGRMPKHKVRSFALDTGTSYEWTWKMGGTQRRRTVRQGAGAFPRFTISWAVGKGIAAEAEVETEPSEGFDERAGDREHGGQDPELQQRAYSVYQRSFALHTGTQRAMLGTYGRYIRQKDVGLVLSEEHRDLARGAVRAHTTVGARESTQAPREVCRRAVHAYTIAGVRESTLAHINGRDIFAGYPPSRRIRLNLCHLEANHRQYTVRVFEIEARSAPRNSERDIERKEGF</sequence>
<name>A0AA39UAK5_9AGAR</name>
<dbReference type="EMBL" id="JAUEPR010000048">
    <property type="protein sequence ID" value="KAK0471660.1"/>
    <property type="molecule type" value="Genomic_DNA"/>
</dbReference>
<feature type="compositionally biased region" description="Polar residues" evidence="1">
    <location>
        <begin position="1"/>
        <end position="14"/>
    </location>
</feature>
<evidence type="ECO:0000313" key="2">
    <source>
        <dbReference type="EMBL" id="KAK0471660.1"/>
    </source>
</evidence>
<accession>A0AA39UAK5</accession>
<evidence type="ECO:0000256" key="1">
    <source>
        <dbReference type="SAM" id="MobiDB-lite"/>
    </source>
</evidence>
<comment type="caution">
    <text evidence="2">The sequence shown here is derived from an EMBL/GenBank/DDBJ whole genome shotgun (WGS) entry which is preliminary data.</text>
</comment>
<keyword evidence="3" id="KW-1185">Reference proteome</keyword>
<evidence type="ECO:0000313" key="3">
    <source>
        <dbReference type="Proteomes" id="UP001175227"/>
    </source>
</evidence>
<feature type="compositionally biased region" description="Basic and acidic residues" evidence="1">
    <location>
        <begin position="90"/>
        <end position="102"/>
    </location>
</feature>
<reference evidence="2" key="1">
    <citation type="submission" date="2023-06" db="EMBL/GenBank/DDBJ databases">
        <authorList>
            <consortium name="Lawrence Berkeley National Laboratory"/>
            <person name="Ahrendt S."/>
            <person name="Sahu N."/>
            <person name="Indic B."/>
            <person name="Wong-Bajracharya J."/>
            <person name="Merenyi Z."/>
            <person name="Ke H.-M."/>
            <person name="Monk M."/>
            <person name="Kocsube S."/>
            <person name="Drula E."/>
            <person name="Lipzen A."/>
            <person name="Balint B."/>
            <person name="Henrissat B."/>
            <person name="Andreopoulos B."/>
            <person name="Martin F.M."/>
            <person name="Harder C.B."/>
            <person name="Rigling D."/>
            <person name="Ford K.L."/>
            <person name="Foster G.D."/>
            <person name="Pangilinan J."/>
            <person name="Papanicolaou A."/>
            <person name="Barry K."/>
            <person name="LaButti K."/>
            <person name="Viragh M."/>
            <person name="Koriabine M."/>
            <person name="Yan M."/>
            <person name="Riley R."/>
            <person name="Champramary S."/>
            <person name="Plett K.L."/>
            <person name="Tsai I.J."/>
            <person name="Slot J."/>
            <person name="Sipos G."/>
            <person name="Plett J."/>
            <person name="Nagy L.G."/>
            <person name="Grigoriev I.V."/>
        </authorList>
    </citation>
    <scope>NUCLEOTIDE SEQUENCE</scope>
    <source>
        <strain evidence="2">ICMP 16352</strain>
    </source>
</reference>
<gene>
    <name evidence="2" type="ORF">IW261DRAFT_1424909</name>
</gene>
<dbReference type="Proteomes" id="UP001175227">
    <property type="component" value="Unassembled WGS sequence"/>
</dbReference>
<dbReference type="AlphaFoldDB" id="A0AA39UAK5"/>